<dbReference type="InterPro" id="IPR027124">
    <property type="entry name" value="Swc5/CFDP1/2"/>
</dbReference>
<reference evidence="5 6" key="1">
    <citation type="submission" date="2014-04" db="EMBL/GenBank/DDBJ databases">
        <title>Evolutionary Origins and Diversification of the Mycorrhizal Mutualists.</title>
        <authorList>
            <consortium name="DOE Joint Genome Institute"/>
            <consortium name="Mycorrhizal Genomics Consortium"/>
            <person name="Kohler A."/>
            <person name="Kuo A."/>
            <person name="Nagy L.G."/>
            <person name="Floudas D."/>
            <person name="Copeland A."/>
            <person name="Barry K.W."/>
            <person name="Cichocki N."/>
            <person name="Veneault-Fourrey C."/>
            <person name="LaButti K."/>
            <person name="Lindquist E.A."/>
            <person name="Lipzen A."/>
            <person name="Lundell T."/>
            <person name="Morin E."/>
            <person name="Murat C."/>
            <person name="Riley R."/>
            <person name="Ohm R."/>
            <person name="Sun H."/>
            <person name="Tunlid A."/>
            <person name="Henrissat B."/>
            <person name="Grigoriev I.V."/>
            <person name="Hibbett D.S."/>
            <person name="Martin F."/>
        </authorList>
    </citation>
    <scope>NUCLEOTIDE SEQUENCE [LARGE SCALE GENOMIC DNA]</scope>
    <source>
        <strain evidence="5 6">Koide BX008</strain>
    </source>
</reference>
<dbReference type="PROSITE" id="PS51279">
    <property type="entry name" value="BCNT_C"/>
    <property type="match status" value="1"/>
</dbReference>
<evidence type="ECO:0000259" key="4">
    <source>
        <dbReference type="PROSITE" id="PS51279"/>
    </source>
</evidence>
<evidence type="ECO:0000256" key="3">
    <source>
        <dbReference type="SAM" id="MobiDB-lite"/>
    </source>
</evidence>
<dbReference type="AlphaFoldDB" id="A0A0C2SK24"/>
<dbReference type="STRING" id="946122.A0A0C2SK24"/>
<gene>
    <name evidence="5" type="ORF">M378DRAFT_665629</name>
</gene>
<dbReference type="PANTHER" id="PTHR48407">
    <property type="entry name" value="CRANIOFACIAL DEVELOPMENT PROTEIN 1"/>
    <property type="match status" value="1"/>
</dbReference>
<dbReference type="EMBL" id="KN818258">
    <property type="protein sequence ID" value="KIL63530.1"/>
    <property type="molecule type" value="Genomic_DNA"/>
</dbReference>
<accession>A0A0C2SK24</accession>
<evidence type="ECO:0000313" key="5">
    <source>
        <dbReference type="EMBL" id="KIL63530.1"/>
    </source>
</evidence>
<dbReference type="InterPro" id="IPR011421">
    <property type="entry name" value="BCNT-C"/>
</dbReference>
<organism evidence="5 6">
    <name type="scientific">Amanita muscaria (strain Koide BX008)</name>
    <dbReference type="NCBI Taxonomy" id="946122"/>
    <lineage>
        <taxon>Eukaryota</taxon>
        <taxon>Fungi</taxon>
        <taxon>Dikarya</taxon>
        <taxon>Basidiomycota</taxon>
        <taxon>Agaricomycotina</taxon>
        <taxon>Agaricomycetes</taxon>
        <taxon>Agaricomycetidae</taxon>
        <taxon>Agaricales</taxon>
        <taxon>Pluteineae</taxon>
        <taxon>Amanitaceae</taxon>
        <taxon>Amanita</taxon>
    </lineage>
</organism>
<dbReference type="Proteomes" id="UP000054549">
    <property type="component" value="Unassembled WGS sequence"/>
</dbReference>
<evidence type="ECO:0000313" key="6">
    <source>
        <dbReference type="Proteomes" id="UP000054549"/>
    </source>
</evidence>
<evidence type="ECO:0000256" key="2">
    <source>
        <dbReference type="ARBA" id="ARBA00019138"/>
    </source>
</evidence>
<comment type="similarity">
    <text evidence="1">Belongs to the SWC5 family.</text>
</comment>
<feature type="domain" description="BCNT-C" evidence="4">
    <location>
        <begin position="83"/>
        <end position="166"/>
    </location>
</feature>
<dbReference type="Pfam" id="PF07572">
    <property type="entry name" value="BCNT"/>
    <property type="match status" value="1"/>
</dbReference>
<name>A0A0C2SK24_AMAMK</name>
<feature type="compositionally biased region" description="Pro residues" evidence="3">
    <location>
        <begin position="60"/>
        <end position="74"/>
    </location>
</feature>
<sequence>MIKVCKRYHFAGENVTEVVEVPEDSPDAKKWPVWQSLDEMEASAPEGPISPPSSENHPNSAPPTESPSNPPAPAPSGKRPGPRKTKTRLPELPGRSSTTAKKLTTLDKSVMDWKAHVQSSENEVLHDELEANRRGGGYLEKVEFLQRVDERKDAILDAANTSKRKRG</sequence>
<dbReference type="InParanoid" id="A0A0C2SK24"/>
<feature type="region of interest" description="Disordered" evidence="3">
    <location>
        <begin position="13"/>
        <end position="103"/>
    </location>
</feature>
<evidence type="ECO:0000256" key="1">
    <source>
        <dbReference type="ARBA" id="ARBA00010465"/>
    </source>
</evidence>
<dbReference type="PANTHER" id="PTHR48407:SF1">
    <property type="entry name" value="CRANIOFACIAL DEVELOPMENT PROTEIN 1"/>
    <property type="match status" value="1"/>
</dbReference>
<protein>
    <recommendedName>
        <fullName evidence="2">SWR1-complex protein 5</fullName>
    </recommendedName>
</protein>
<dbReference type="OrthoDB" id="445677at2759"/>
<dbReference type="HOGENOM" id="CLU_083063_0_0_1"/>
<proteinExistence type="inferred from homology"/>
<keyword evidence="6" id="KW-1185">Reference proteome</keyword>
<dbReference type="GO" id="GO:0000812">
    <property type="term" value="C:Swr1 complex"/>
    <property type="evidence" value="ECO:0007669"/>
    <property type="project" value="TreeGrafter"/>
</dbReference>